<proteinExistence type="predicted"/>
<feature type="region of interest" description="Disordered" evidence="1">
    <location>
        <begin position="1"/>
        <end position="144"/>
    </location>
</feature>
<evidence type="ECO:0000313" key="2">
    <source>
        <dbReference type="EMBL" id="MQN01987.1"/>
    </source>
</evidence>
<sequence length="144" mass="15400">MTSDPNAKLSPEEIAKLFAAANGDNEYATEETSEPEKEPEKEPENTPEPEPKSTPEPVIAPESAPAAPTGDPNAKLSPEEIAKLFAAANGDNNSTSEKKEEKKTADDTKPAEQAKTETTDNTGANSDPNRMMTPEEIEALFSKV</sequence>
<feature type="compositionally biased region" description="Basic and acidic residues" evidence="1">
    <location>
        <begin position="96"/>
        <end position="118"/>
    </location>
</feature>
<protein>
    <submittedName>
        <fullName evidence="2">Uncharacterized protein</fullName>
    </submittedName>
</protein>
<dbReference type="AlphaFoldDB" id="A0A6N7J060"/>
<name>A0A6N7J060_9FIRM</name>
<comment type="caution">
    <text evidence="2">The sequence shown here is derived from an EMBL/GenBank/DDBJ whole genome shotgun (WGS) entry which is preliminary data.</text>
</comment>
<keyword evidence="3" id="KW-1185">Reference proteome</keyword>
<feature type="compositionally biased region" description="Polar residues" evidence="1">
    <location>
        <begin position="119"/>
        <end position="128"/>
    </location>
</feature>
<reference evidence="2" key="1">
    <citation type="journal article" date="2020" name="Appl. Environ. Microbiol.">
        <title>Medium-Chain Fatty Acid Synthesis by 'Candidatus Weimeria bifida' gen. nov., sp. nov., and 'Candidatus Pseudoramibacter fermentans' sp. nov.</title>
        <authorList>
            <person name="Scarborough M.J."/>
            <person name="Myers K.S."/>
            <person name="Donohue T.J."/>
            <person name="Noguera D.R."/>
        </authorList>
    </citation>
    <scope>NUCLEOTIDE SEQUENCE</scope>
    <source>
        <strain evidence="2">LCO1.1</strain>
    </source>
</reference>
<gene>
    <name evidence="2" type="ORF">FRC54_08815</name>
</gene>
<dbReference type="EMBL" id="VOGC01000007">
    <property type="protein sequence ID" value="MQN01987.1"/>
    <property type="molecule type" value="Genomic_DNA"/>
</dbReference>
<feature type="compositionally biased region" description="Basic and acidic residues" evidence="1">
    <location>
        <begin position="34"/>
        <end position="53"/>
    </location>
</feature>
<accession>A0A6N7J060</accession>
<organism evidence="2 3">
    <name type="scientific">Candidatus Weimeria bifida</name>
    <dbReference type="NCBI Taxonomy" id="2599074"/>
    <lineage>
        <taxon>Bacteria</taxon>
        <taxon>Bacillati</taxon>
        <taxon>Bacillota</taxon>
        <taxon>Clostridia</taxon>
        <taxon>Lachnospirales</taxon>
        <taxon>Lachnospiraceae</taxon>
        <taxon>Candidatus Weimeria</taxon>
    </lineage>
</organism>
<evidence type="ECO:0000256" key="1">
    <source>
        <dbReference type="SAM" id="MobiDB-lite"/>
    </source>
</evidence>
<dbReference type="Proteomes" id="UP000460257">
    <property type="component" value="Unassembled WGS sequence"/>
</dbReference>
<evidence type="ECO:0000313" key="3">
    <source>
        <dbReference type="Proteomes" id="UP000460257"/>
    </source>
</evidence>